<evidence type="ECO:0000313" key="1">
    <source>
        <dbReference type="EMBL" id="KAK2551309.1"/>
    </source>
</evidence>
<name>A0AAD9PYB4_ACRCE</name>
<sequence>MPTICVAACCSNQKDEAKGISLHVIPFFEDDAKARSLSCSISYSGDELSGDSSEFSSLNSTSSDEDILLFWRLLANQRKPAQIMYHSGTSKSHEHISPENSKLIDMILIRHFVTVTRVLDDENLGTTTTKQRSVELVSAEQGSLELLRQCMYNTTIYI</sequence>
<dbReference type="EMBL" id="JARQWQ010000099">
    <property type="protein sequence ID" value="KAK2551309.1"/>
    <property type="molecule type" value="Genomic_DNA"/>
</dbReference>
<keyword evidence="2" id="KW-1185">Reference proteome</keyword>
<gene>
    <name evidence="1" type="ORF">P5673_027906</name>
</gene>
<protein>
    <submittedName>
        <fullName evidence="1">Uncharacterized protein</fullName>
    </submittedName>
</protein>
<dbReference type="Proteomes" id="UP001249851">
    <property type="component" value="Unassembled WGS sequence"/>
</dbReference>
<organism evidence="1 2">
    <name type="scientific">Acropora cervicornis</name>
    <name type="common">Staghorn coral</name>
    <dbReference type="NCBI Taxonomy" id="6130"/>
    <lineage>
        <taxon>Eukaryota</taxon>
        <taxon>Metazoa</taxon>
        <taxon>Cnidaria</taxon>
        <taxon>Anthozoa</taxon>
        <taxon>Hexacorallia</taxon>
        <taxon>Scleractinia</taxon>
        <taxon>Astrocoeniina</taxon>
        <taxon>Acroporidae</taxon>
        <taxon>Acropora</taxon>
    </lineage>
</organism>
<accession>A0AAD9PYB4</accession>
<evidence type="ECO:0000313" key="2">
    <source>
        <dbReference type="Proteomes" id="UP001249851"/>
    </source>
</evidence>
<comment type="caution">
    <text evidence="1">The sequence shown here is derived from an EMBL/GenBank/DDBJ whole genome shotgun (WGS) entry which is preliminary data.</text>
</comment>
<dbReference type="AlphaFoldDB" id="A0AAD9PYB4"/>
<reference evidence="1" key="1">
    <citation type="journal article" date="2023" name="G3 (Bethesda)">
        <title>Whole genome assembly and annotation of the endangered Caribbean coral Acropora cervicornis.</title>
        <authorList>
            <person name="Selwyn J.D."/>
            <person name="Vollmer S.V."/>
        </authorList>
    </citation>
    <scope>NUCLEOTIDE SEQUENCE</scope>
    <source>
        <strain evidence="1">K2</strain>
    </source>
</reference>
<proteinExistence type="predicted"/>
<reference evidence="1" key="2">
    <citation type="journal article" date="2023" name="Science">
        <title>Genomic signatures of disease resistance in endangered staghorn corals.</title>
        <authorList>
            <person name="Vollmer S.V."/>
            <person name="Selwyn J.D."/>
            <person name="Despard B.A."/>
            <person name="Roesel C.L."/>
        </authorList>
    </citation>
    <scope>NUCLEOTIDE SEQUENCE</scope>
    <source>
        <strain evidence="1">K2</strain>
    </source>
</reference>